<reference evidence="1 2" key="1">
    <citation type="journal article" date="2013" name="Genome Announc.">
        <title>Draft Genome Sequence of Sphingobium lactosutens Strain DS20T, Isolated from a Hexachlorocyclohexane Dumpsite.</title>
        <authorList>
            <person name="Kumar R."/>
            <person name="Dwivedi V."/>
            <person name="Negi V."/>
            <person name="Khurana J.P."/>
            <person name="Lal R."/>
        </authorList>
    </citation>
    <scope>NUCLEOTIDE SEQUENCE [LARGE SCALE GENOMIC DNA]</scope>
    <source>
        <strain evidence="1 2">DS20</strain>
    </source>
</reference>
<organism evidence="1 2">
    <name type="scientific">Sphingobium lactosutens DS20</name>
    <dbReference type="NCBI Taxonomy" id="1331060"/>
    <lineage>
        <taxon>Bacteria</taxon>
        <taxon>Pseudomonadati</taxon>
        <taxon>Pseudomonadota</taxon>
        <taxon>Alphaproteobacteria</taxon>
        <taxon>Sphingomonadales</taxon>
        <taxon>Sphingomonadaceae</taxon>
        <taxon>Sphingobium</taxon>
    </lineage>
</organism>
<sequence>MADHQPVACSRCGHWAQIWRETDNQHDYRVECGFCRRYVGWKSEAQLAVQRTVTEVTVITLPDPGPTLDAFMT</sequence>
<proteinExistence type="predicted"/>
<dbReference type="PATRIC" id="fig|1331060.3.peg.4129"/>
<comment type="caution">
    <text evidence="1">The sequence shown here is derived from an EMBL/GenBank/DDBJ whole genome shotgun (WGS) entry which is preliminary data.</text>
</comment>
<dbReference type="Proteomes" id="UP000015531">
    <property type="component" value="Unassembled WGS sequence"/>
</dbReference>
<keyword evidence="2" id="KW-1185">Reference proteome</keyword>
<protein>
    <submittedName>
        <fullName evidence="1">Uncharacterized protein</fullName>
    </submittedName>
</protein>
<evidence type="ECO:0000313" key="2">
    <source>
        <dbReference type="Proteomes" id="UP000015531"/>
    </source>
</evidence>
<dbReference type="AlphaFoldDB" id="T0IIX4"/>
<accession>T0IIX4</accession>
<gene>
    <name evidence="1" type="ORF">RLDS_21350</name>
</gene>
<dbReference type="RefSeq" id="WP_021227744.1">
    <property type="nucleotide sequence ID" value="NZ_ATDP01000106.1"/>
</dbReference>
<evidence type="ECO:0000313" key="1">
    <source>
        <dbReference type="EMBL" id="EQB11680.1"/>
    </source>
</evidence>
<dbReference type="EMBL" id="ATDP01000106">
    <property type="protein sequence ID" value="EQB11680.1"/>
    <property type="molecule type" value="Genomic_DNA"/>
</dbReference>
<name>T0IIX4_9SPHN</name>